<evidence type="ECO:0000259" key="5">
    <source>
        <dbReference type="PROSITE" id="PS50931"/>
    </source>
</evidence>
<evidence type="ECO:0000313" key="7">
    <source>
        <dbReference type="Proteomes" id="UP000586918"/>
    </source>
</evidence>
<name>A0A848DJ12_9PSEU</name>
<keyword evidence="4" id="KW-0804">Transcription</keyword>
<evidence type="ECO:0000313" key="6">
    <source>
        <dbReference type="EMBL" id="NMH92678.1"/>
    </source>
</evidence>
<organism evidence="6 7">
    <name type="scientific">Pseudonocardia bannensis</name>
    <dbReference type="NCBI Taxonomy" id="630973"/>
    <lineage>
        <taxon>Bacteria</taxon>
        <taxon>Bacillati</taxon>
        <taxon>Actinomycetota</taxon>
        <taxon>Actinomycetes</taxon>
        <taxon>Pseudonocardiales</taxon>
        <taxon>Pseudonocardiaceae</taxon>
        <taxon>Pseudonocardia</taxon>
    </lineage>
</organism>
<dbReference type="Proteomes" id="UP000586918">
    <property type="component" value="Unassembled WGS sequence"/>
</dbReference>
<dbReference type="Pfam" id="PF03466">
    <property type="entry name" value="LysR_substrate"/>
    <property type="match status" value="1"/>
</dbReference>
<evidence type="ECO:0000256" key="3">
    <source>
        <dbReference type="ARBA" id="ARBA00023125"/>
    </source>
</evidence>
<accession>A0A848DJ12</accession>
<reference evidence="6 7" key="1">
    <citation type="submission" date="2020-04" db="EMBL/GenBank/DDBJ databases">
        <authorList>
            <person name="Klaysubun C."/>
            <person name="Duangmal K."/>
            <person name="Lipun K."/>
        </authorList>
    </citation>
    <scope>NUCLEOTIDE SEQUENCE [LARGE SCALE GENOMIC DNA]</scope>
    <source>
        <strain evidence="6 7">DSM 45300</strain>
    </source>
</reference>
<dbReference type="Gene3D" id="1.10.10.10">
    <property type="entry name" value="Winged helix-like DNA-binding domain superfamily/Winged helix DNA-binding domain"/>
    <property type="match status" value="1"/>
</dbReference>
<dbReference type="InterPro" id="IPR036390">
    <property type="entry name" value="WH_DNA-bd_sf"/>
</dbReference>
<gene>
    <name evidence="6" type="ORF">HF519_14085</name>
</gene>
<evidence type="ECO:0000256" key="4">
    <source>
        <dbReference type="ARBA" id="ARBA00023163"/>
    </source>
</evidence>
<dbReference type="PANTHER" id="PTHR30346">
    <property type="entry name" value="TRANSCRIPTIONAL DUAL REGULATOR HCAR-RELATED"/>
    <property type="match status" value="1"/>
</dbReference>
<dbReference type="GO" id="GO:0003700">
    <property type="term" value="F:DNA-binding transcription factor activity"/>
    <property type="evidence" value="ECO:0007669"/>
    <property type="project" value="InterPro"/>
</dbReference>
<dbReference type="Gene3D" id="3.40.190.290">
    <property type="match status" value="1"/>
</dbReference>
<dbReference type="GO" id="GO:0003677">
    <property type="term" value="F:DNA binding"/>
    <property type="evidence" value="ECO:0007669"/>
    <property type="project" value="UniProtKB-KW"/>
</dbReference>
<dbReference type="GO" id="GO:0032993">
    <property type="term" value="C:protein-DNA complex"/>
    <property type="evidence" value="ECO:0007669"/>
    <property type="project" value="TreeGrafter"/>
</dbReference>
<comment type="similarity">
    <text evidence="1">Belongs to the LysR transcriptional regulatory family.</text>
</comment>
<dbReference type="Pfam" id="PF00126">
    <property type="entry name" value="HTH_1"/>
    <property type="match status" value="1"/>
</dbReference>
<dbReference type="PROSITE" id="PS50931">
    <property type="entry name" value="HTH_LYSR"/>
    <property type="match status" value="1"/>
</dbReference>
<dbReference type="InterPro" id="IPR000847">
    <property type="entry name" value="LysR_HTH_N"/>
</dbReference>
<keyword evidence="3" id="KW-0238">DNA-binding</keyword>
<dbReference type="SUPFAM" id="SSF53850">
    <property type="entry name" value="Periplasmic binding protein-like II"/>
    <property type="match status" value="1"/>
</dbReference>
<sequence>MGGVATIEAREIEAFLAVADELHFGRAAARLHLSPTRLSQTVRALERRIGAPLFERSSRRVRLTPLGDQLLVELQPAYQRLHEVLVDAQRAAGEQPQVMLRVAFANSLPESTVFPLIAACMAELPGVTLVRYVYPGMQHRRWCDQQRDDVYVSWFPAEPRTLGLERVRFGPPIAYEPRSVLVGRDHPLADRDHVDIEELADHDLLHPPALTQQFADAWTPPATPAGRPLRRIHALTGTYMEEAIRVVLDAGLAHITISHFSASAIPHPELTLVPLTGLPPFRLASMWSSTADSSAVRSFAQLVARTGARHGWLEH</sequence>
<dbReference type="SUPFAM" id="SSF46785">
    <property type="entry name" value="Winged helix' DNA-binding domain"/>
    <property type="match status" value="1"/>
</dbReference>
<protein>
    <submittedName>
        <fullName evidence="6">LysR family transcriptional regulator</fullName>
    </submittedName>
</protein>
<dbReference type="EMBL" id="JAAXKZ010000045">
    <property type="protein sequence ID" value="NMH92678.1"/>
    <property type="molecule type" value="Genomic_DNA"/>
</dbReference>
<dbReference type="PANTHER" id="PTHR30346:SF0">
    <property type="entry name" value="HCA OPERON TRANSCRIPTIONAL ACTIVATOR HCAR"/>
    <property type="match status" value="1"/>
</dbReference>
<proteinExistence type="inferred from homology"/>
<dbReference type="InterPro" id="IPR005119">
    <property type="entry name" value="LysR_subst-bd"/>
</dbReference>
<keyword evidence="2" id="KW-0805">Transcription regulation</keyword>
<feature type="domain" description="HTH lysR-type" evidence="5">
    <location>
        <begin position="7"/>
        <end position="64"/>
    </location>
</feature>
<evidence type="ECO:0000256" key="1">
    <source>
        <dbReference type="ARBA" id="ARBA00009437"/>
    </source>
</evidence>
<dbReference type="FunFam" id="1.10.10.10:FF:000001">
    <property type="entry name" value="LysR family transcriptional regulator"/>
    <property type="match status" value="1"/>
</dbReference>
<dbReference type="AlphaFoldDB" id="A0A848DJ12"/>
<dbReference type="InterPro" id="IPR036388">
    <property type="entry name" value="WH-like_DNA-bd_sf"/>
</dbReference>
<dbReference type="PRINTS" id="PR00039">
    <property type="entry name" value="HTHLYSR"/>
</dbReference>
<keyword evidence="7" id="KW-1185">Reference proteome</keyword>
<comment type="caution">
    <text evidence="6">The sequence shown here is derived from an EMBL/GenBank/DDBJ whole genome shotgun (WGS) entry which is preliminary data.</text>
</comment>
<evidence type="ECO:0000256" key="2">
    <source>
        <dbReference type="ARBA" id="ARBA00023015"/>
    </source>
</evidence>